<evidence type="ECO:0000313" key="2">
    <source>
        <dbReference type="EMBL" id="MBN4059605.1"/>
    </source>
</evidence>
<name>A0ABS3AP24_9ACTN</name>
<evidence type="ECO:0000313" key="3">
    <source>
        <dbReference type="Proteomes" id="UP000724964"/>
    </source>
</evidence>
<accession>A0ABS3AP24</accession>
<keyword evidence="3" id="KW-1185">Reference proteome</keyword>
<gene>
    <name evidence="2" type="ORF">JYT35_00640</name>
</gene>
<comment type="caution">
    <text evidence="2">The sequence shown here is derived from an EMBL/GenBank/DDBJ whole genome shotgun (WGS) entry which is preliminary data.</text>
</comment>
<proteinExistence type="predicted"/>
<dbReference type="Proteomes" id="UP000724964">
    <property type="component" value="Unassembled WGS sequence"/>
</dbReference>
<dbReference type="EMBL" id="JAFIUH010000007">
    <property type="protein sequence ID" value="MBN4059605.1"/>
    <property type="molecule type" value="Genomic_DNA"/>
</dbReference>
<evidence type="ECO:0000256" key="1">
    <source>
        <dbReference type="SAM" id="MobiDB-lite"/>
    </source>
</evidence>
<feature type="compositionally biased region" description="Basic and acidic residues" evidence="1">
    <location>
        <begin position="87"/>
        <end position="113"/>
    </location>
</feature>
<protein>
    <submittedName>
        <fullName evidence="2">Uncharacterized protein</fullName>
    </submittedName>
</protein>
<reference evidence="2" key="1">
    <citation type="submission" date="2021-02" db="EMBL/GenBank/DDBJ databases">
        <title>Activity-based single-cell genomes from oceanic crustal fluid captures similar information to metagenomic and metatranscriptomic surveys with orders of magnitude less sampling.</title>
        <authorList>
            <person name="D'Angelo T.S."/>
            <person name="Orcutt B.N."/>
        </authorList>
    </citation>
    <scope>NUCLEOTIDE SEQUENCE [LARGE SCALE GENOMIC DNA]</scope>
    <source>
        <strain evidence="2">AH-315-J10</strain>
    </source>
</reference>
<sequence>MDKLKMHSPDLTEQNINRVAELFPTVITETVDGDGSPVRAFDVDLLRQERSDHVLDGPRERYQLDWPGKRERMLAANSGIAKTARPPRQESVDLDTRQNRGESIRAEADPVED</sequence>
<organism evidence="2 3">
    <name type="scientific">Acidimicrobium ferrooxidans</name>
    <dbReference type="NCBI Taxonomy" id="53635"/>
    <lineage>
        <taxon>Bacteria</taxon>
        <taxon>Bacillati</taxon>
        <taxon>Actinomycetota</taxon>
        <taxon>Acidimicrobiia</taxon>
        <taxon>Acidimicrobiales</taxon>
        <taxon>Acidimicrobiaceae</taxon>
        <taxon>Acidimicrobium</taxon>
    </lineage>
</organism>
<feature type="region of interest" description="Disordered" evidence="1">
    <location>
        <begin position="77"/>
        <end position="113"/>
    </location>
</feature>